<dbReference type="PANTHER" id="PTHR12396">
    <property type="entry name" value="METHYL-CPG BINDING PROTEIN, MBD"/>
    <property type="match status" value="1"/>
</dbReference>
<dbReference type="GO" id="GO:0003677">
    <property type="term" value="F:DNA binding"/>
    <property type="evidence" value="ECO:0007669"/>
    <property type="project" value="UniProtKB-KW"/>
</dbReference>
<evidence type="ECO:0000259" key="10">
    <source>
        <dbReference type="PROSITE" id="PS50982"/>
    </source>
</evidence>
<dbReference type="InterPro" id="IPR001739">
    <property type="entry name" value="Methyl_CpG_DNA-bd"/>
</dbReference>
<dbReference type="Pfam" id="PF01429">
    <property type="entry name" value="MBD"/>
    <property type="match status" value="1"/>
</dbReference>
<evidence type="ECO:0000256" key="7">
    <source>
        <dbReference type="ARBA" id="ARBA00023163"/>
    </source>
</evidence>
<keyword evidence="6" id="KW-0238">DNA-binding</keyword>
<dbReference type="PROSITE" id="PS50982">
    <property type="entry name" value="MBD"/>
    <property type="match status" value="1"/>
</dbReference>
<dbReference type="PANTHER" id="PTHR12396:SF0">
    <property type="entry name" value="METHYL-CPG BINDING DOMAIN PROTEIN-LIKE, ISOFORM C"/>
    <property type="match status" value="1"/>
</dbReference>
<dbReference type="Pfam" id="PF07496">
    <property type="entry name" value="zf-CW"/>
    <property type="match status" value="1"/>
</dbReference>
<evidence type="ECO:0000256" key="3">
    <source>
        <dbReference type="ARBA" id="ARBA00022771"/>
    </source>
</evidence>
<keyword evidence="3" id="KW-0863">Zinc-finger</keyword>
<proteinExistence type="predicted"/>
<evidence type="ECO:0000256" key="4">
    <source>
        <dbReference type="ARBA" id="ARBA00022833"/>
    </source>
</evidence>
<dbReference type="SUPFAM" id="SSF54171">
    <property type="entry name" value="DNA-binding domain"/>
    <property type="match status" value="1"/>
</dbReference>
<protein>
    <submittedName>
        <fullName evidence="12">Uncharacterized protein</fullName>
    </submittedName>
</protein>
<keyword evidence="2" id="KW-0479">Metal-binding</keyword>
<comment type="subcellular location">
    <subcellularLocation>
        <location evidence="1">Nucleus</location>
    </subcellularLocation>
</comment>
<evidence type="ECO:0000256" key="6">
    <source>
        <dbReference type="ARBA" id="ARBA00023125"/>
    </source>
</evidence>
<keyword evidence="5" id="KW-0805">Transcription regulation</keyword>
<dbReference type="Proteomes" id="UP001152561">
    <property type="component" value="Unassembled WGS sequence"/>
</dbReference>
<keyword evidence="7" id="KW-0804">Transcription</keyword>
<gene>
    <name evidence="12" type="ORF">K7X08_011715</name>
</gene>
<keyword evidence="13" id="KW-1185">Reference proteome</keyword>
<dbReference type="GO" id="GO:0008270">
    <property type="term" value="F:zinc ion binding"/>
    <property type="evidence" value="ECO:0007669"/>
    <property type="project" value="UniProtKB-KW"/>
</dbReference>
<feature type="domain" description="MBD" evidence="10">
    <location>
        <begin position="178"/>
        <end position="252"/>
    </location>
</feature>
<keyword evidence="8" id="KW-0539">Nucleus</keyword>
<evidence type="ECO:0000313" key="13">
    <source>
        <dbReference type="Proteomes" id="UP001152561"/>
    </source>
</evidence>
<evidence type="ECO:0000256" key="5">
    <source>
        <dbReference type="ARBA" id="ARBA00023015"/>
    </source>
</evidence>
<evidence type="ECO:0000256" key="1">
    <source>
        <dbReference type="ARBA" id="ARBA00004123"/>
    </source>
</evidence>
<organism evidence="12 13">
    <name type="scientific">Anisodus acutangulus</name>
    <dbReference type="NCBI Taxonomy" id="402998"/>
    <lineage>
        <taxon>Eukaryota</taxon>
        <taxon>Viridiplantae</taxon>
        <taxon>Streptophyta</taxon>
        <taxon>Embryophyta</taxon>
        <taxon>Tracheophyta</taxon>
        <taxon>Spermatophyta</taxon>
        <taxon>Magnoliopsida</taxon>
        <taxon>eudicotyledons</taxon>
        <taxon>Gunneridae</taxon>
        <taxon>Pentapetalae</taxon>
        <taxon>asterids</taxon>
        <taxon>lamiids</taxon>
        <taxon>Solanales</taxon>
        <taxon>Solanaceae</taxon>
        <taxon>Solanoideae</taxon>
        <taxon>Hyoscyameae</taxon>
        <taxon>Anisodus</taxon>
    </lineage>
</organism>
<keyword evidence="4" id="KW-0862">Zinc</keyword>
<dbReference type="InterPro" id="IPR016177">
    <property type="entry name" value="DNA-bd_dom_sf"/>
</dbReference>
<dbReference type="GO" id="GO:0005634">
    <property type="term" value="C:nucleus"/>
    <property type="evidence" value="ECO:0007669"/>
    <property type="project" value="UniProtKB-SubCell"/>
</dbReference>
<dbReference type="AlphaFoldDB" id="A0A9Q1MP02"/>
<evidence type="ECO:0000259" key="11">
    <source>
        <dbReference type="PROSITE" id="PS51050"/>
    </source>
</evidence>
<evidence type="ECO:0000256" key="8">
    <source>
        <dbReference type="ARBA" id="ARBA00023242"/>
    </source>
</evidence>
<dbReference type="SMART" id="SM00391">
    <property type="entry name" value="MBD"/>
    <property type="match status" value="1"/>
</dbReference>
<evidence type="ECO:0000256" key="9">
    <source>
        <dbReference type="SAM" id="MobiDB-lite"/>
    </source>
</evidence>
<feature type="region of interest" description="Disordered" evidence="9">
    <location>
        <begin position="260"/>
        <end position="326"/>
    </location>
</feature>
<dbReference type="CDD" id="cd01396">
    <property type="entry name" value="MeCP2_MBD"/>
    <property type="match status" value="1"/>
</dbReference>
<dbReference type="InterPro" id="IPR011124">
    <property type="entry name" value="Znf_CW"/>
</dbReference>
<accession>A0A9Q1MP02</accession>
<feature type="compositionally biased region" description="Polar residues" evidence="9">
    <location>
        <begin position="26"/>
        <end position="60"/>
    </location>
</feature>
<dbReference type="Gene3D" id="3.30.40.100">
    <property type="match status" value="1"/>
</dbReference>
<sequence length="326" mass="36251">MERDHADVITPGKMDQNDSEPADLNKVNSKVNSLRVSTSRDITETPTQKPAKVTSSAEQENQIREDEETHGENAQKQLVIYDPDVAAAGAASTATGKRPHARRNSLANYTSRAADVGAFAVQCARCFKWRYMPTKEKYEEIREHILEQPFYCETTREWRSDKSCDDPPDLTQDGSRLWAIDKPNISLPPPGWERLLRIRAEGGTKFADVYYVTPSGERLRSMVKVRKYLEQHPEYVARGVEEAQFSFEVPRPLQEGYVKKRSAPSRDINSVSDVNPISWAAPEGNTDLLGGPVPSAPSDAAPLDVPNGNSPKKPKLMGESDSVVIA</sequence>
<dbReference type="OrthoDB" id="10072024at2759"/>
<dbReference type="Gene3D" id="3.30.890.10">
    <property type="entry name" value="Methyl-cpg-binding Protein 2, Chain A"/>
    <property type="match status" value="1"/>
</dbReference>
<dbReference type="PROSITE" id="PS51050">
    <property type="entry name" value="ZF_CW"/>
    <property type="match status" value="1"/>
</dbReference>
<evidence type="ECO:0000313" key="12">
    <source>
        <dbReference type="EMBL" id="KAJ8562424.1"/>
    </source>
</evidence>
<feature type="region of interest" description="Disordered" evidence="9">
    <location>
        <begin position="1"/>
        <end position="74"/>
    </location>
</feature>
<evidence type="ECO:0000256" key="2">
    <source>
        <dbReference type="ARBA" id="ARBA00022723"/>
    </source>
</evidence>
<feature type="domain" description="CW-type" evidence="11">
    <location>
        <begin position="113"/>
        <end position="172"/>
    </location>
</feature>
<comment type="caution">
    <text evidence="12">The sequence shown here is derived from an EMBL/GenBank/DDBJ whole genome shotgun (WGS) entry which is preliminary data.</text>
</comment>
<reference evidence="13" key="1">
    <citation type="journal article" date="2023" name="Proc. Natl. Acad. Sci. U.S.A.">
        <title>Genomic and structural basis for evolution of tropane alkaloid biosynthesis.</title>
        <authorList>
            <person name="Wanga Y.-J."/>
            <person name="Taina T."/>
            <person name="Yua J.-Y."/>
            <person name="Lia J."/>
            <person name="Xua B."/>
            <person name="Chenc J."/>
            <person name="D'Auriad J.C."/>
            <person name="Huanga J.-P."/>
            <person name="Huanga S.-X."/>
        </authorList>
    </citation>
    <scope>NUCLEOTIDE SEQUENCE [LARGE SCALE GENOMIC DNA]</scope>
    <source>
        <strain evidence="13">cv. KIB-2019</strain>
    </source>
</reference>
<dbReference type="EMBL" id="JAJAGQ010000005">
    <property type="protein sequence ID" value="KAJ8562424.1"/>
    <property type="molecule type" value="Genomic_DNA"/>
</dbReference>
<name>A0A9Q1MP02_9SOLA</name>